<accession>N1PF05</accession>
<feature type="region of interest" description="Disordered" evidence="2">
    <location>
        <begin position="96"/>
        <end position="421"/>
    </location>
</feature>
<organism evidence="3 4">
    <name type="scientific">Dothistroma septosporum (strain NZE10 / CBS 128990)</name>
    <name type="common">Red band needle blight fungus</name>
    <name type="synonym">Mycosphaerella pini</name>
    <dbReference type="NCBI Taxonomy" id="675120"/>
    <lineage>
        <taxon>Eukaryota</taxon>
        <taxon>Fungi</taxon>
        <taxon>Dikarya</taxon>
        <taxon>Ascomycota</taxon>
        <taxon>Pezizomycotina</taxon>
        <taxon>Dothideomycetes</taxon>
        <taxon>Dothideomycetidae</taxon>
        <taxon>Mycosphaerellales</taxon>
        <taxon>Mycosphaerellaceae</taxon>
        <taxon>Dothistroma</taxon>
    </lineage>
</organism>
<feature type="compositionally biased region" description="Basic and acidic residues" evidence="2">
    <location>
        <begin position="99"/>
        <end position="109"/>
    </location>
</feature>
<feature type="coiled-coil region" evidence="1">
    <location>
        <begin position="514"/>
        <end position="586"/>
    </location>
</feature>
<dbReference type="AlphaFoldDB" id="N1PF05"/>
<evidence type="ECO:0000313" key="3">
    <source>
        <dbReference type="EMBL" id="EME40957.1"/>
    </source>
</evidence>
<sequence length="589" mass="64729">MKLLADLLDGTGNDGDRGTLTACFAEVLVTEGNPHDYIALIDRFVDDTDTYFGTPVEEKYHNTGSVNSHKRTRSVNSSSLTSNTSSLRRKFGFTTLSRENSKSEQESKVHSVWRTLSKTNRSDASPHGSLSKASLGRSQSIDEGKGLGSRPLSQDSSKHYHGFGEMPSMPALGRTPSSHNLGLSTIGEHPSFIPTGPPRKKRRSSLSDLKSLDNTPQKERISPDRPRQPSPQRPSPQRPPLVHSKTDVDKELPTSPPPSTPSSSRLGNGRFTTPVQTSPRSRLPSSFRRELSPGPLRALTRPEVPRPKTSGGNVEHVRPKTSGRPSDEVTITTRPTSNIPSLAPRSSGFSLQTPAPLTPMRSGLSERPGAGNIVKKPSPPAEKITRNRSHTQSAAPTTPSHRKLRMQSPHKLRERLQNEQSSILAAQGSLQDELSKIGHELTSSTMTRSLARQGSKSNTIGGRGSFSQHSDMDLAQRVLKMEGQLPKQAEEINARIDSIQSDLTTSLSVSETKSKKLDELYREANAENEALYARFNDELSRVMKAVRGGEGVEELKKKLKDSQEEAAKLRRDTNRLKRENVGLRSQLRE</sequence>
<feature type="compositionally biased region" description="Low complexity" evidence="2">
    <location>
        <begin position="74"/>
        <end position="83"/>
    </location>
</feature>
<dbReference type="EMBL" id="KB446543">
    <property type="protein sequence ID" value="EME40957.1"/>
    <property type="molecule type" value="Genomic_DNA"/>
</dbReference>
<reference evidence="3 4" key="2">
    <citation type="journal article" date="2012" name="PLoS Pathog.">
        <title>Diverse lifestyles and strategies of plant pathogenesis encoded in the genomes of eighteen Dothideomycetes fungi.</title>
        <authorList>
            <person name="Ohm R.A."/>
            <person name="Feau N."/>
            <person name="Henrissat B."/>
            <person name="Schoch C.L."/>
            <person name="Horwitz B.A."/>
            <person name="Barry K.W."/>
            <person name="Condon B.J."/>
            <person name="Copeland A.C."/>
            <person name="Dhillon B."/>
            <person name="Glaser F."/>
            <person name="Hesse C.N."/>
            <person name="Kosti I."/>
            <person name="LaButti K."/>
            <person name="Lindquist E.A."/>
            <person name="Lucas S."/>
            <person name="Salamov A.A."/>
            <person name="Bradshaw R.E."/>
            <person name="Ciuffetti L."/>
            <person name="Hamelin R.C."/>
            <person name="Kema G.H.J."/>
            <person name="Lawrence C."/>
            <person name="Scott J.A."/>
            <person name="Spatafora J.W."/>
            <person name="Turgeon B.G."/>
            <person name="de Wit P.J.G.M."/>
            <person name="Zhong S."/>
            <person name="Goodwin S.B."/>
            <person name="Grigoriev I.V."/>
        </authorList>
    </citation>
    <scope>NUCLEOTIDE SEQUENCE [LARGE SCALE GENOMIC DNA]</scope>
    <source>
        <strain evidence="4">NZE10 / CBS 128990</strain>
    </source>
</reference>
<proteinExistence type="predicted"/>
<feature type="region of interest" description="Disordered" evidence="2">
    <location>
        <begin position="62"/>
        <end position="83"/>
    </location>
</feature>
<keyword evidence="4" id="KW-1185">Reference proteome</keyword>
<dbReference type="OrthoDB" id="3881349at2759"/>
<protein>
    <submittedName>
        <fullName evidence="3">Uncharacterized protein</fullName>
    </submittedName>
</protein>
<feature type="compositionally biased region" description="Basic and acidic residues" evidence="2">
    <location>
        <begin position="216"/>
        <end position="227"/>
    </location>
</feature>
<keyword evidence="1" id="KW-0175">Coiled coil</keyword>
<reference evidence="4" key="1">
    <citation type="journal article" date="2012" name="PLoS Genet.">
        <title>The genomes of the fungal plant pathogens Cladosporium fulvum and Dothistroma septosporum reveal adaptation to different hosts and lifestyles but also signatures of common ancestry.</title>
        <authorList>
            <person name="de Wit P.J.G.M."/>
            <person name="van der Burgt A."/>
            <person name="Oekmen B."/>
            <person name="Stergiopoulos I."/>
            <person name="Abd-Elsalam K.A."/>
            <person name="Aerts A.L."/>
            <person name="Bahkali A.H."/>
            <person name="Beenen H.G."/>
            <person name="Chettri P."/>
            <person name="Cox M.P."/>
            <person name="Datema E."/>
            <person name="de Vries R.P."/>
            <person name="Dhillon B."/>
            <person name="Ganley A.R."/>
            <person name="Griffiths S.A."/>
            <person name="Guo Y."/>
            <person name="Hamelin R.C."/>
            <person name="Henrissat B."/>
            <person name="Kabir M.S."/>
            <person name="Jashni M.K."/>
            <person name="Kema G."/>
            <person name="Klaubauf S."/>
            <person name="Lapidus A."/>
            <person name="Levasseur A."/>
            <person name="Lindquist E."/>
            <person name="Mehrabi R."/>
            <person name="Ohm R.A."/>
            <person name="Owen T.J."/>
            <person name="Salamov A."/>
            <person name="Schwelm A."/>
            <person name="Schijlen E."/>
            <person name="Sun H."/>
            <person name="van den Burg H.A."/>
            <person name="van Ham R.C.H.J."/>
            <person name="Zhang S."/>
            <person name="Goodwin S.B."/>
            <person name="Grigoriev I.V."/>
            <person name="Collemare J."/>
            <person name="Bradshaw R.E."/>
        </authorList>
    </citation>
    <scope>NUCLEOTIDE SEQUENCE [LARGE SCALE GENOMIC DNA]</scope>
    <source>
        <strain evidence="4">NZE10 / CBS 128990</strain>
    </source>
</reference>
<gene>
    <name evidence="3" type="ORF">DOTSEDRAFT_74496</name>
</gene>
<dbReference type="Proteomes" id="UP000016933">
    <property type="component" value="Unassembled WGS sequence"/>
</dbReference>
<feature type="compositionally biased region" description="Pro residues" evidence="2">
    <location>
        <begin position="228"/>
        <end position="239"/>
    </location>
</feature>
<feature type="compositionally biased region" description="Polar residues" evidence="2">
    <location>
        <begin position="329"/>
        <end position="340"/>
    </location>
</feature>
<dbReference type="HOGENOM" id="CLU_502479_0_0_1"/>
<name>N1PF05_DOTSN</name>
<feature type="compositionally biased region" description="Basic residues" evidence="2">
    <location>
        <begin position="400"/>
        <end position="413"/>
    </location>
</feature>
<dbReference type="eggNOG" id="ENOG502QVFV">
    <property type="taxonomic scope" value="Eukaryota"/>
</dbReference>
<dbReference type="STRING" id="675120.N1PF05"/>
<feature type="compositionally biased region" description="Polar residues" evidence="2">
    <location>
        <begin position="390"/>
        <end position="399"/>
    </location>
</feature>
<evidence type="ECO:0000313" key="4">
    <source>
        <dbReference type="Proteomes" id="UP000016933"/>
    </source>
</evidence>
<feature type="compositionally biased region" description="Polar residues" evidence="2">
    <location>
        <begin position="114"/>
        <end position="123"/>
    </location>
</feature>
<evidence type="ECO:0000256" key="2">
    <source>
        <dbReference type="SAM" id="MobiDB-lite"/>
    </source>
</evidence>
<feature type="region of interest" description="Disordered" evidence="2">
    <location>
        <begin position="443"/>
        <end position="468"/>
    </location>
</feature>
<evidence type="ECO:0000256" key="1">
    <source>
        <dbReference type="SAM" id="Coils"/>
    </source>
</evidence>